<evidence type="ECO:0000313" key="3">
    <source>
        <dbReference type="Proteomes" id="UP000681075"/>
    </source>
</evidence>
<feature type="domain" description="Glycosyltransferase subfamily 4-like N-terminal" evidence="1">
    <location>
        <begin position="20"/>
        <end position="172"/>
    </location>
</feature>
<dbReference type="GO" id="GO:0016757">
    <property type="term" value="F:glycosyltransferase activity"/>
    <property type="evidence" value="ECO:0007669"/>
    <property type="project" value="UniProtKB-ARBA"/>
</dbReference>
<proteinExistence type="predicted"/>
<dbReference type="Pfam" id="PF13579">
    <property type="entry name" value="Glyco_trans_4_4"/>
    <property type="match status" value="1"/>
</dbReference>
<dbReference type="Proteomes" id="UP000681075">
    <property type="component" value="Unassembled WGS sequence"/>
</dbReference>
<evidence type="ECO:0000259" key="1">
    <source>
        <dbReference type="Pfam" id="PF13579"/>
    </source>
</evidence>
<accession>A0A8S8X6A9</accession>
<organism evidence="2 3">
    <name type="scientific">Roseiterribacter gracilis</name>
    <dbReference type="NCBI Taxonomy" id="2812848"/>
    <lineage>
        <taxon>Bacteria</taxon>
        <taxon>Pseudomonadati</taxon>
        <taxon>Pseudomonadota</taxon>
        <taxon>Alphaproteobacteria</taxon>
        <taxon>Rhodospirillales</taxon>
        <taxon>Roseiterribacteraceae</taxon>
        <taxon>Roseiterribacter</taxon>
    </lineage>
</organism>
<sequence>MQRAVDRPTLLHVFSTFAIGGPQTRFAVIANALGIHWRHRVLSLDGRTQAKELLHHEIDFELVEDPGHKGQALRNVARAIAFLRRTRPALLITYNWGAVEWALAARLLNYPHLHVADGFGPEEADGQLPRRVQARRIALGGQTRVLVPSRTLLTAAAAWRVPRARLRYVPNGIDVARFVPAEHASSTPVRVGALCPLRAEKNVGRLLDAFAAAARTHARLDIWGDGPERPMLEARATALGIADRTTFHGHVSDPAPALAQLDLFAITSDTEQMPMALLEAMATGLPVAATDVGDIASMLSDANRPFVVSKHDMVALAGALATLIDDGALRTQLGSANRAKVARDFTLQQMVDGWEELWRSFAAKAGRQPAASAAHLEG</sequence>
<dbReference type="RefSeq" id="WP_420241077.1">
    <property type="nucleotide sequence ID" value="NZ_BOPV01000001.1"/>
</dbReference>
<dbReference type="PANTHER" id="PTHR12526">
    <property type="entry name" value="GLYCOSYLTRANSFERASE"/>
    <property type="match status" value="1"/>
</dbReference>
<comment type="caution">
    <text evidence="2">The sequence shown here is derived from an EMBL/GenBank/DDBJ whole genome shotgun (WGS) entry which is preliminary data.</text>
</comment>
<name>A0A8S8X6A9_9PROT</name>
<keyword evidence="2" id="KW-0808">Transferase</keyword>
<dbReference type="Pfam" id="PF13692">
    <property type="entry name" value="Glyco_trans_1_4"/>
    <property type="match status" value="1"/>
</dbReference>
<gene>
    <name evidence="2" type="ORF">TMPK1_03600</name>
</gene>
<dbReference type="Gene3D" id="3.40.50.2000">
    <property type="entry name" value="Glycogen Phosphorylase B"/>
    <property type="match status" value="2"/>
</dbReference>
<keyword evidence="3" id="KW-1185">Reference proteome</keyword>
<dbReference type="PANTHER" id="PTHR12526:SF636">
    <property type="entry name" value="BLL3647 PROTEIN"/>
    <property type="match status" value="1"/>
</dbReference>
<dbReference type="InterPro" id="IPR028098">
    <property type="entry name" value="Glyco_trans_4-like_N"/>
</dbReference>
<dbReference type="EMBL" id="BOPV01000001">
    <property type="protein sequence ID" value="GIL38123.1"/>
    <property type="molecule type" value="Genomic_DNA"/>
</dbReference>
<reference evidence="2" key="1">
    <citation type="submission" date="2021-02" db="EMBL/GenBank/DDBJ databases">
        <title>Genome sequence of Rhodospirillales sp. strain TMPK1 isolated from soil.</title>
        <authorList>
            <person name="Nakai R."/>
            <person name="Kusada H."/>
            <person name="Tamaki H."/>
        </authorList>
    </citation>
    <scope>NUCLEOTIDE SEQUENCE</scope>
    <source>
        <strain evidence="2">TMPK1</strain>
    </source>
</reference>
<protein>
    <submittedName>
        <fullName evidence="2">Glycosyl transferase family 1</fullName>
    </submittedName>
</protein>
<dbReference type="AlphaFoldDB" id="A0A8S8X6A9"/>
<evidence type="ECO:0000313" key="2">
    <source>
        <dbReference type="EMBL" id="GIL38123.1"/>
    </source>
</evidence>
<dbReference type="SUPFAM" id="SSF53756">
    <property type="entry name" value="UDP-Glycosyltransferase/glycogen phosphorylase"/>
    <property type="match status" value="1"/>
</dbReference>